<gene>
    <name evidence="7" type="ORF">IAB90_02675</name>
</gene>
<dbReference type="GO" id="GO:0071555">
    <property type="term" value="P:cell wall organization"/>
    <property type="evidence" value="ECO:0007669"/>
    <property type="project" value="TreeGrafter"/>
</dbReference>
<dbReference type="InterPro" id="IPR036138">
    <property type="entry name" value="PBP_dimer_sf"/>
</dbReference>
<dbReference type="Pfam" id="PF00905">
    <property type="entry name" value="Transpeptidase"/>
    <property type="match status" value="1"/>
</dbReference>
<reference evidence="7" key="2">
    <citation type="journal article" date="2021" name="PeerJ">
        <title>Extensive microbial diversity within the chicken gut microbiome revealed by metagenomics and culture.</title>
        <authorList>
            <person name="Gilroy R."/>
            <person name="Ravi A."/>
            <person name="Getino M."/>
            <person name="Pursley I."/>
            <person name="Horton D.L."/>
            <person name="Alikhan N.F."/>
            <person name="Baker D."/>
            <person name="Gharbi K."/>
            <person name="Hall N."/>
            <person name="Watson M."/>
            <person name="Adriaenssens E.M."/>
            <person name="Foster-Nyarko E."/>
            <person name="Jarju S."/>
            <person name="Secka A."/>
            <person name="Antonio M."/>
            <person name="Oren A."/>
            <person name="Chaudhuri R.R."/>
            <person name="La Ragione R."/>
            <person name="Hildebrand F."/>
            <person name="Pallen M.J."/>
        </authorList>
    </citation>
    <scope>NUCLEOTIDE SEQUENCE</scope>
    <source>
        <strain evidence="7">ChiW25-3613</strain>
    </source>
</reference>
<organism evidence="7 8">
    <name type="scientific">Candidatus Coproplasma stercoripullorum</name>
    <dbReference type="NCBI Taxonomy" id="2840751"/>
    <lineage>
        <taxon>Bacteria</taxon>
        <taxon>Bacillati</taxon>
        <taxon>Bacillota</taxon>
        <taxon>Clostridia</taxon>
        <taxon>Eubacteriales</taxon>
        <taxon>Candidatus Coproplasma</taxon>
    </lineage>
</organism>
<dbReference type="InterPro" id="IPR005311">
    <property type="entry name" value="PBP_dimer"/>
</dbReference>
<dbReference type="InterPro" id="IPR012338">
    <property type="entry name" value="Beta-lactam/transpept-like"/>
</dbReference>
<dbReference type="PANTHER" id="PTHR30627">
    <property type="entry name" value="PEPTIDOGLYCAN D,D-TRANSPEPTIDASE"/>
    <property type="match status" value="1"/>
</dbReference>
<dbReference type="PANTHER" id="PTHR30627:SF1">
    <property type="entry name" value="PEPTIDOGLYCAN D,D-TRANSPEPTIDASE FTSI"/>
    <property type="match status" value="1"/>
</dbReference>
<keyword evidence="4" id="KW-0812">Transmembrane</keyword>
<keyword evidence="4" id="KW-1133">Transmembrane helix</keyword>
<keyword evidence="3 4" id="KW-0472">Membrane</keyword>
<protein>
    <submittedName>
        <fullName evidence="7">Stage V sporulation protein D</fullName>
    </submittedName>
</protein>
<dbReference type="Proteomes" id="UP000824179">
    <property type="component" value="Unassembled WGS sequence"/>
</dbReference>
<reference evidence="7" key="1">
    <citation type="submission" date="2020-10" db="EMBL/GenBank/DDBJ databases">
        <authorList>
            <person name="Gilroy R."/>
        </authorList>
    </citation>
    <scope>NUCLEOTIDE SEQUENCE</scope>
    <source>
        <strain evidence="7">ChiW25-3613</strain>
    </source>
</reference>
<dbReference type="Gene3D" id="3.30.450.330">
    <property type="match status" value="1"/>
</dbReference>
<dbReference type="SUPFAM" id="SSF56601">
    <property type="entry name" value="beta-lactamase/transpeptidase-like"/>
    <property type="match status" value="1"/>
</dbReference>
<feature type="domain" description="Penicillin-binding protein dimerisation" evidence="6">
    <location>
        <begin position="66"/>
        <end position="212"/>
    </location>
</feature>
<dbReference type="Pfam" id="PF03717">
    <property type="entry name" value="PBP_dimer"/>
    <property type="match status" value="1"/>
</dbReference>
<feature type="domain" description="Penicillin-binding protein transpeptidase" evidence="5">
    <location>
        <begin position="255"/>
        <end position="572"/>
    </location>
</feature>
<evidence type="ECO:0000256" key="1">
    <source>
        <dbReference type="ARBA" id="ARBA00004370"/>
    </source>
</evidence>
<comment type="similarity">
    <text evidence="2">Belongs to the transpeptidase family.</text>
</comment>
<proteinExistence type="inferred from homology"/>
<dbReference type="AlphaFoldDB" id="A0A9D1AHI4"/>
<dbReference type="GO" id="GO:0005886">
    <property type="term" value="C:plasma membrane"/>
    <property type="evidence" value="ECO:0007669"/>
    <property type="project" value="TreeGrafter"/>
</dbReference>
<dbReference type="Gene3D" id="3.40.710.10">
    <property type="entry name" value="DD-peptidase/beta-lactamase superfamily"/>
    <property type="match status" value="1"/>
</dbReference>
<evidence type="ECO:0000259" key="6">
    <source>
        <dbReference type="Pfam" id="PF03717"/>
    </source>
</evidence>
<dbReference type="GO" id="GO:0008658">
    <property type="term" value="F:penicillin binding"/>
    <property type="evidence" value="ECO:0007669"/>
    <property type="project" value="InterPro"/>
</dbReference>
<comment type="caution">
    <text evidence="7">The sequence shown here is derived from an EMBL/GenBank/DDBJ whole genome shotgun (WGS) entry which is preliminary data.</text>
</comment>
<accession>A0A9D1AHI4</accession>
<evidence type="ECO:0000313" key="8">
    <source>
        <dbReference type="Proteomes" id="UP000824179"/>
    </source>
</evidence>
<dbReference type="SUPFAM" id="SSF56519">
    <property type="entry name" value="Penicillin binding protein dimerisation domain"/>
    <property type="match status" value="1"/>
</dbReference>
<dbReference type="InterPro" id="IPR050515">
    <property type="entry name" value="Beta-lactam/transpept"/>
</dbReference>
<evidence type="ECO:0000256" key="2">
    <source>
        <dbReference type="ARBA" id="ARBA00007171"/>
    </source>
</evidence>
<dbReference type="InterPro" id="IPR001460">
    <property type="entry name" value="PCN-bd_Tpept"/>
</dbReference>
<feature type="transmembrane region" description="Helical" evidence="4">
    <location>
        <begin position="21"/>
        <end position="42"/>
    </location>
</feature>
<comment type="subcellular location">
    <subcellularLocation>
        <location evidence="1">Membrane</location>
    </subcellularLocation>
</comment>
<sequence length="585" mass="63553">MRIKNRIKQQGGFSVTVLQKRLLSASLAIAFIFCVIIGRFFFIQAVWGSELVIRATDQWNREVPVIASRGEIYDRNGAVFAGNENTYTVFVRPNAVEDKEYCAAVLAGIFGLSASYVLETISKRGVSEVTLTRHVSHESIVEMISYDLAGVYYARDNTREYTYGDVLCQVLGFTSVDGTGISGLEKYYNGLLAGENGEIMYTTDIVGVETENSAIVYSPAKDGSGIYLTIDAEIQLAAEQTMREVYASSGAKSVSCIVLDPQTFEILALVNYPSYDLNDVPRDDTETLNTLSRNKAVVDIYEPGSTFKVITAAINLEEYLNGNAAAFSPNYVFNSSRTRSVDGTTIKCWSDHKNGKHSNQTLAQALNNSCNPCFTDIALSLGKETFYSYLSAFGFGNVTGIDFSGEAVGMLLPQSLVRNCDLARIGFGQTIAVTQLQLACAVAAAVNGGNYYVPRLLKGVVTEDGSVEEIETILKNKVISEEASRLLAEMLEGVVTEGSGKKAYIEGYKVGGKTGTAQKYEDGRIAAGKYVSSFIGFFPSDDPQYLALITVDEPQGTYYGSAVAAPAARAVFEDIIAIKNIQPYE</sequence>
<dbReference type="Gene3D" id="3.90.1310.10">
    <property type="entry name" value="Penicillin-binding protein 2a (Domain 2)"/>
    <property type="match status" value="1"/>
</dbReference>
<evidence type="ECO:0000313" key="7">
    <source>
        <dbReference type="EMBL" id="HIR39264.1"/>
    </source>
</evidence>
<evidence type="ECO:0000259" key="5">
    <source>
        <dbReference type="Pfam" id="PF00905"/>
    </source>
</evidence>
<dbReference type="EMBL" id="DVHB01000049">
    <property type="protein sequence ID" value="HIR39264.1"/>
    <property type="molecule type" value="Genomic_DNA"/>
</dbReference>
<name>A0A9D1AHI4_9FIRM</name>
<evidence type="ECO:0000256" key="4">
    <source>
        <dbReference type="SAM" id="Phobius"/>
    </source>
</evidence>
<evidence type="ECO:0000256" key="3">
    <source>
        <dbReference type="ARBA" id="ARBA00023136"/>
    </source>
</evidence>